<keyword evidence="3" id="KW-1185">Reference proteome</keyword>
<comment type="caution">
    <text evidence="2">The sequence shown here is derived from an EMBL/GenBank/DDBJ whole genome shotgun (WGS) entry which is preliminary data.</text>
</comment>
<evidence type="ECO:0000313" key="3">
    <source>
        <dbReference type="Proteomes" id="UP000824469"/>
    </source>
</evidence>
<organism evidence="2 3">
    <name type="scientific">Taxus chinensis</name>
    <name type="common">Chinese yew</name>
    <name type="synonym">Taxus wallichiana var. chinensis</name>
    <dbReference type="NCBI Taxonomy" id="29808"/>
    <lineage>
        <taxon>Eukaryota</taxon>
        <taxon>Viridiplantae</taxon>
        <taxon>Streptophyta</taxon>
        <taxon>Embryophyta</taxon>
        <taxon>Tracheophyta</taxon>
        <taxon>Spermatophyta</taxon>
        <taxon>Pinopsida</taxon>
        <taxon>Pinidae</taxon>
        <taxon>Conifers II</taxon>
        <taxon>Cupressales</taxon>
        <taxon>Taxaceae</taxon>
        <taxon>Taxus</taxon>
    </lineage>
</organism>
<feature type="compositionally biased region" description="Acidic residues" evidence="1">
    <location>
        <begin position="16"/>
        <end position="27"/>
    </location>
</feature>
<dbReference type="EMBL" id="JAHRHJ020000009">
    <property type="protein sequence ID" value="KAH9300861.1"/>
    <property type="molecule type" value="Genomic_DNA"/>
</dbReference>
<dbReference type="Proteomes" id="UP000824469">
    <property type="component" value="Unassembled WGS sequence"/>
</dbReference>
<sequence>MEQPMDKIVYPPKDEDLPEPPLVEEDLNLPPDPTHMEDESKLLVKETIDVNIGMEELPRM</sequence>
<name>A0AA38CG51_TAXCH</name>
<dbReference type="AlphaFoldDB" id="A0AA38CG51"/>
<reference evidence="2 3" key="1">
    <citation type="journal article" date="2021" name="Nat. Plants">
        <title>The Taxus genome provides insights into paclitaxel biosynthesis.</title>
        <authorList>
            <person name="Xiong X."/>
            <person name="Gou J."/>
            <person name="Liao Q."/>
            <person name="Li Y."/>
            <person name="Zhou Q."/>
            <person name="Bi G."/>
            <person name="Li C."/>
            <person name="Du R."/>
            <person name="Wang X."/>
            <person name="Sun T."/>
            <person name="Guo L."/>
            <person name="Liang H."/>
            <person name="Lu P."/>
            <person name="Wu Y."/>
            <person name="Zhang Z."/>
            <person name="Ro D.K."/>
            <person name="Shang Y."/>
            <person name="Huang S."/>
            <person name="Yan J."/>
        </authorList>
    </citation>
    <scope>NUCLEOTIDE SEQUENCE [LARGE SCALE GENOMIC DNA]</scope>
    <source>
        <strain evidence="2">Ta-2019</strain>
    </source>
</reference>
<evidence type="ECO:0000256" key="1">
    <source>
        <dbReference type="SAM" id="MobiDB-lite"/>
    </source>
</evidence>
<accession>A0AA38CG51</accession>
<feature type="region of interest" description="Disordered" evidence="1">
    <location>
        <begin position="1"/>
        <end position="37"/>
    </location>
</feature>
<proteinExistence type="predicted"/>
<protein>
    <submittedName>
        <fullName evidence="2">Uncharacterized protein</fullName>
    </submittedName>
</protein>
<feature type="non-terminal residue" evidence="2">
    <location>
        <position position="60"/>
    </location>
</feature>
<evidence type="ECO:0000313" key="2">
    <source>
        <dbReference type="EMBL" id="KAH9300861.1"/>
    </source>
</evidence>
<gene>
    <name evidence="2" type="ORF">KI387_012444</name>
</gene>